<dbReference type="EMBL" id="JAWQEG010001903">
    <property type="protein sequence ID" value="KAK3875878.1"/>
    <property type="molecule type" value="Genomic_DNA"/>
</dbReference>
<reference evidence="1" key="1">
    <citation type="submission" date="2023-10" db="EMBL/GenBank/DDBJ databases">
        <title>Genome assemblies of two species of porcelain crab, Petrolisthes cinctipes and Petrolisthes manimaculis (Anomura: Porcellanidae).</title>
        <authorList>
            <person name="Angst P."/>
        </authorList>
    </citation>
    <scope>NUCLEOTIDE SEQUENCE</scope>
    <source>
        <strain evidence="1">PB745_01</strain>
        <tissue evidence="1">Gill</tissue>
    </source>
</reference>
<sequence>MYMKIGCQQKLWELERDGGGGLEVSRWSTQHNSRHWAVLECHWGHTVDSGEQYEVTGRLDSAHQPSQAFGGSGGPSLRTREVKYMYTESVGPTIMLPSLTCSQ</sequence>
<protein>
    <submittedName>
        <fullName evidence="1">Uncharacterized protein</fullName>
    </submittedName>
</protein>
<dbReference type="Proteomes" id="UP001286313">
    <property type="component" value="Unassembled WGS sequence"/>
</dbReference>
<comment type="caution">
    <text evidence="1">The sequence shown here is derived from an EMBL/GenBank/DDBJ whole genome shotgun (WGS) entry which is preliminary data.</text>
</comment>
<proteinExistence type="predicted"/>
<keyword evidence="2" id="KW-1185">Reference proteome</keyword>
<name>A0AAE1FKG4_PETCI</name>
<organism evidence="1 2">
    <name type="scientific">Petrolisthes cinctipes</name>
    <name type="common">Flat porcelain crab</name>
    <dbReference type="NCBI Taxonomy" id="88211"/>
    <lineage>
        <taxon>Eukaryota</taxon>
        <taxon>Metazoa</taxon>
        <taxon>Ecdysozoa</taxon>
        <taxon>Arthropoda</taxon>
        <taxon>Crustacea</taxon>
        <taxon>Multicrustacea</taxon>
        <taxon>Malacostraca</taxon>
        <taxon>Eumalacostraca</taxon>
        <taxon>Eucarida</taxon>
        <taxon>Decapoda</taxon>
        <taxon>Pleocyemata</taxon>
        <taxon>Anomura</taxon>
        <taxon>Galatheoidea</taxon>
        <taxon>Porcellanidae</taxon>
        <taxon>Petrolisthes</taxon>
    </lineage>
</organism>
<evidence type="ECO:0000313" key="1">
    <source>
        <dbReference type="EMBL" id="KAK3875878.1"/>
    </source>
</evidence>
<gene>
    <name evidence="1" type="ORF">Pcinc_019271</name>
</gene>
<evidence type="ECO:0000313" key="2">
    <source>
        <dbReference type="Proteomes" id="UP001286313"/>
    </source>
</evidence>
<dbReference type="AlphaFoldDB" id="A0AAE1FKG4"/>
<accession>A0AAE1FKG4</accession>